<comment type="caution">
    <text evidence="1">The sequence shown here is derived from an EMBL/GenBank/DDBJ whole genome shotgun (WGS) entry which is preliminary data.</text>
</comment>
<protein>
    <submittedName>
        <fullName evidence="1">Uncharacterized protein</fullName>
    </submittedName>
</protein>
<dbReference type="EMBL" id="SRLB01000024">
    <property type="protein sequence ID" value="TGD95864.1"/>
    <property type="molecule type" value="Genomic_DNA"/>
</dbReference>
<accession>A0A4Z0NJS5</accession>
<gene>
    <name evidence="1" type="ORF">EU555_26025</name>
</gene>
<sequence>MSAANPLSDALPLVAALAEELAFALTSDLLAEQYRQPSRALDQLSAAKTFLEQHNHPVGSHAQEAVEIAIAQGGLPTK</sequence>
<keyword evidence="2" id="KW-1185">Reference proteome</keyword>
<dbReference type="OrthoDB" id="8004711at2"/>
<organism evidence="1 2">
    <name type="scientific">Methylobacterium nonmethylotrophicum</name>
    <dbReference type="NCBI Taxonomy" id="1141884"/>
    <lineage>
        <taxon>Bacteria</taxon>
        <taxon>Pseudomonadati</taxon>
        <taxon>Pseudomonadota</taxon>
        <taxon>Alphaproteobacteria</taxon>
        <taxon>Hyphomicrobiales</taxon>
        <taxon>Methylobacteriaceae</taxon>
        <taxon>Methylobacterium</taxon>
    </lineage>
</organism>
<reference evidence="1 2" key="1">
    <citation type="submission" date="2019-04" db="EMBL/GenBank/DDBJ databases">
        <authorList>
            <person name="Feng G."/>
            <person name="Zhu H."/>
        </authorList>
    </citation>
    <scope>NUCLEOTIDE SEQUENCE [LARGE SCALE GENOMIC DNA]</scope>
    <source>
        <strain evidence="1 2">6HR-1</strain>
    </source>
</reference>
<dbReference type="AlphaFoldDB" id="A0A4Z0NJS5"/>
<evidence type="ECO:0000313" key="1">
    <source>
        <dbReference type="EMBL" id="TGD95864.1"/>
    </source>
</evidence>
<evidence type="ECO:0000313" key="2">
    <source>
        <dbReference type="Proteomes" id="UP000297535"/>
    </source>
</evidence>
<dbReference type="RefSeq" id="WP_135418276.1">
    <property type="nucleotide sequence ID" value="NZ_SRLB01000024.1"/>
</dbReference>
<dbReference type="Proteomes" id="UP000297535">
    <property type="component" value="Unassembled WGS sequence"/>
</dbReference>
<name>A0A4Z0NJS5_9HYPH</name>
<proteinExistence type="predicted"/>